<evidence type="ECO:0000313" key="2">
    <source>
        <dbReference type="EMBL" id="MED6110130.1"/>
    </source>
</evidence>
<dbReference type="Gene3D" id="3.40.970.10">
    <property type="entry name" value="Ribonuclease H1, N-terminal domain"/>
    <property type="match status" value="1"/>
</dbReference>
<name>A0ABU6QEL1_9FABA</name>
<keyword evidence="3" id="KW-1185">Reference proteome</keyword>
<dbReference type="InterPro" id="IPR037056">
    <property type="entry name" value="RNase_H1_N_sf"/>
</dbReference>
<dbReference type="InterPro" id="IPR009027">
    <property type="entry name" value="Ribosomal_bL9/RNase_H1_N"/>
</dbReference>
<dbReference type="SUPFAM" id="SSF55658">
    <property type="entry name" value="L9 N-domain-like"/>
    <property type="match status" value="1"/>
</dbReference>
<gene>
    <name evidence="2" type="ORF">PIB30_040103</name>
</gene>
<dbReference type="EMBL" id="JASCZI010000215">
    <property type="protein sequence ID" value="MED6110130.1"/>
    <property type="molecule type" value="Genomic_DNA"/>
</dbReference>
<organism evidence="2 3">
    <name type="scientific">Stylosanthes scabra</name>
    <dbReference type="NCBI Taxonomy" id="79078"/>
    <lineage>
        <taxon>Eukaryota</taxon>
        <taxon>Viridiplantae</taxon>
        <taxon>Streptophyta</taxon>
        <taxon>Embryophyta</taxon>
        <taxon>Tracheophyta</taxon>
        <taxon>Spermatophyta</taxon>
        <taxon>Magnoliopsida</taxon>
        <taxon>eudicotyledons</taxon>
        <taxon>Gunneridae</taxon>
        <taxon>Pentapetalae</taxon>
        <taxon>rosids</taxon>
        <taxon>fabids</taxon>
        <taxon>Fabales</taxon>
        <taxon>Fabaceae</taxon>
        <taxon>Papilionoideae</taxon>
        <taxon>50 kb inversion clade</taxon>
        <taxon>dalbergioids sensu lato</taxon>
        <taxon>Dalbergieae</taxon>
        <taxon>Pterocarpus clade</taxon>
        <taxon>Stylosanthes</taxon>
    </lineage>
</organism>
<accession>A0ABU6QEL1</accession>
<sequence>MDCNKYSHYAVRVGRIPGIYTTWVDCDEQVHGYPSAQFKGFKRLEDAVEYMQKGPDGRRRQASMKSVENLAPQLSKLRVGSSSGTTEHVAGKQKQTATSPVFSAAAESVPETQGLGFVLEEDMELYLVRVRTKLSLGSPLFEKREYYSEAGDKHYRFLVSLVCKE</sequence>
<evidence type="ECO:0000313" key="3">
    <source>
        <dbReference type="Proteomes" id="UP001341840"/>
    </source>
</evidence>
<dbReference type="Pfam" id="PF01693">
    <property type="entry name" value="Cauli_VI"/>
    <property type="match status" value="1"/>
</dbReference>
<evidence type="ECO:0000259" key="1">
    <source>
        <dbReference type="Pfam" id="PF01693"/>
    </source>
</evidence>
<feature type="domain" description="Ribonuclease H1 N-terminal" evidence="1">
    <location>
        <begin position="9"/>
        <end position="50"/>
    </location>
</feature>
<proteinExistence type="predicted"/>
<comment type="caution">
    <text evidence="2">The sequence shown here is derived from an EMBL/GenBank/DDBJ whole genome shotgun (WGS) entry which is preliminary data.</text>
</comment>
<dbReference type="InterPro" id="IPR011320">
    <property type="entry name" value="RNase_H1_N"/>
</dbReference>
<protein>
    <recommendedName>
        <fullName evidence="1">Ribonuclease H1 N-terminal domain-containing protein</fullName>
    </recommendedName>
</protein>
<dbReference type="Proteomes" id="UP001341840">
    <property type="component" value="Unassembled WGS sequence"/>
</dbReference>
<reference evidence="2 3" key="1">
    <citation type="journal article" date="2023" name="Plants (Basel)">
        <title>Bridging the Gap: Combining Genomics and Transcriptomics Approaches to Understand Stylosanthes scabra, an Orphan Legume from the Brazilian Caatinga.</title>
        <authorList>
            <person name="Ferreira-Neto J.R.C."/>
            <person name="da Silva M.D."/>
            <person name="Binneck E."/>
            <person name="de Melo N.F."/>
            <person name="da Silva R.H."/>
            <person name="de Melo A.L.T.M."/>
            <person name="Pandolfi V."/>
            <person name="Bustamante F.O."/>
            <person name="Brasileiro-Vidal A.C."/>
            <person name="Benko-Iseppon A.M."/>
        </authorList>
    </citation>
    <scope>NUCLEOTIDE SEQUENCE [LARGE SCALE GENOMIC DNA]</scope>
    <source>
        <tissue evidence="2">Leaves</tissue>
    </source>
</reference>